<reference evidence="1 2" key="1">
    <citation type="submission" date="2024-03" db="EMBL/GenBank/DDBJ databases">
        <title>Bacilli Hybrid Assemblies.</title>
        <authorList>
            <person name="Kovac J."/>
        </authorList>
    </citation>
    <scope>NUCLEOTIDE SEQUENCE [LARGE SCALE GENOMIC DNA]</scope>
    <source>
        <strain evidence="1 2">FSL M8-0022</strain>
    </source>
</reference>
<dbReference type="EMBL" id="JBBYAK010000003">
    <property type="protein sequence ID" value="MEL3959590.1"/>
    <property type="molecule type" value="Genomic_DNA"/>
</dbReference>
<proteinExistence type="predicted"/>
<comment type="caution">
    <text evidence="1">The sequence shown here is derived from an EMBL/GenBank/DDBJ whole genome shotgun (WGS) entry which is preliminary data.</text>
</comment>
<protein>
    <submittedName>
        <fullName evidence="1">Uncharacterized protein</fullName>
    </submittedName>
</protein>
<organism evidence="1 2">
    <name type="scientific">Caldifermentibacillus hisashii</name>
    <dbReference type="NCBI Taxonomy" id="996558"/>
    <lineage>
        <taxon>Bacteria</taxon>
        <taxon>Bacillati</taxon>
        <taxon>Bacillota</taxon>
        <taxon>Bacilli</taxon>
        <taxon>Bacillales</taxon>
        <taxon>Bacillaceae</taxon>
        <taxon>Caldifermentibacillus</taxon>
    </lineage>
</organism>
<gene>
    <name evidence="1" type="ORF">NST17_20775</name>
</gene>
<evidence type="ECO:0000313" key="2">
    <source>
        <dbReference type="Proteomes" id="UP001459714"/>
    </source>
</evidence>
<keyword evidence="2" id="KW-1185">Reference proteome</keyword>
<name>A0ABU9K3F3_9BACI</name>
<evidence type="ECO:0000313" key="1">
    <source>
        <dbReference type="EMBL" id="MEL3959590.1"/>
    </source>
</evidence>
<sequence>MKKEFIIQKLSNIFYDMTLSDDEVADKMFEILLNNKASVDVDQTLKHAYELLKEWNEIEQNAGIYVDIIQDTLNLKRFKKMVGIGFCKECLARIFLDEEFYIYNNELLCKECEENINEN</sequence>
<accession>A0ABU9K3F3</accession>
<dbReference type="Proteomes" id="UP001459714">
    <property type="component" value="Unassembled WGS sequence"/>
</dbReference>
<dbReference type="RefSeq" id="WP_227092921.1">
    <property type="nucleotide sequence ID" value="NZ_JBBYAK010000003.1"/>
</dbReference>